<feature type="region of interest" description="Disordered" evidence="3">
    <location>
        <begin position="365"/>
        <end position="404"/>
    </location>
</feature>
<dbReference type="EMBL" id="KN818225">
    <property type="protein sequence ID" value="KIL69642.1"/>
    <property type="molecule type" value="Genomic_DNA"/>
</dbReference>
<dbReference type="InterPro" id="IPR055414">
    <property type="entry name" value="LRR_R13L4/SHOC2-like"/>
</dbReference>
<dbReference type="Gene3D" id="3.80.10.10">
    <property type="entry name" value="Ribonuclease Inhibitor"/>
    <property type="match status" value="1"/>
</dbReference>
<dbReference type="HOGENOM" id="CLU_006272_0_0_1"/>
<dbReference type="Pfam" id="PF10428">
    <property type="entry name" value="SOG2"/>
    <property type="match status" value="1"/>
</dbReference>
<gene>
    <name evidence="5" type="ORF">M378DRAFT_184056</name>
</gene>
<proteinExistence type="predicted"/>
<dbReference type="GO" id="GO:0005737">
    <property type="term" value="C:cytoplasm"/>
    <property type="evidence" value="ECO:0007669"/>
    <property type="project" value="TreeGrafter"/>
</dbReference>
<dbReference type="Proteomes" id="UP000054549">
    <property type="component" value="Unassembled WGS sequence"/>
</dbReference>
<evidence type="ECO:0000256" key="1">
    <source>
        <dbReference type="ARBA" id="ARBA00022614"/>
    </source>
</evidence>
<accession>A0A0C2X5P6</accession>
<dbReference type="PROSITE" id="PS51450">
    <property type="entry name" value="LRR"/>
    <property type="match status" value="1"/>
</dbReference>
<dbReference type="STRING" id="946122.A0A0C2X5P6"/>
<keyword evidence="6" id="KW-1185">Reference proteome</keyword>
<reference evidence="5 6" key="1">
    <citation type="submission" date="2014-04" db="EMBL/GenBank/DDBJ databases">
        <title>Evolutionary Origins and Diversification of the Mycorrhizal Mutualists.</title>
        <authorList>
            <consortium name="DOE Joint Genome Institute"/>
            <consortium name="Mycorrhizal Genomics Consortium"/>
            <person name="Kohler A."/>
            <person name="Kuo A."/>
            <person name="Nagy L.G."/>
            <person name="Floudas D."/>
            <person name="Copeland A."/>
            <person name="Barry K.W."/>
            <person name="Cichocki N."/>
            <person name="Veneault-Fourrey C."/>
            <person name="LaButti K."/>
            <person name="Lindquist E.A."/>
            <person name="Lipzen A."/>
            <person name="Lundell T."/>
            <person name="Morin E."/>
            <person name="Murat C."/>
            <person name="Riley R."/>
            <person name="Ohm R."/>
            <person name="Sun H."/>
            <person name="Tunlid A."/>
            <person name="Henrissat B."/>
            <person name="Grigoriev I.V."/>
            <person name="Hibbett D.S."/>
            <person name="Martin F."/>
        </authorList>
    </citation>
    <scope>NUCLEOTIDE SEQUENCE [LARGE SCALE GENOMIC DNA]</scope>
    <source>
        <strain evidence="5 6">Koide BX008</strain>
    </source>
</reference>
<keyword evidence="1" id="KW-0433">Leucine-rich repeat</keyword>
<dbReference type="PANTHER" id="PTHR48051:SF46">
    <property type="entry name" value="LEUCINE RICH REPEAT-CONTAINING DOMAIN PROTEIN"/>
    <property type="match status" value="1"/>
</dbReference>
<name>A0A0C2X5P6_AMAMK</name>
<sequence length="952" mass="105551">MAVDIDSSILSPSIHDSSNLALSLIHITDALCRSPDHGATLIFSKLSISDLSASAAHALASIGGGGKDGERVIERLAVAHNRLSSLPAEFAHLTHLRYLNLKHNQFTVFPPILTALSALEILDISHNKITKLPLQAGQLVNLKIFCLSKNKLTTIPSYIVQFNKLEVFQIERNPLEWPPDFIIDDGRNIESEQGMKEWIQKLKNWMEMNPKAHLDDEPSYFNVKPEARWRYPPQQVDSLPHARSRSVDSSLSFASIPESISDLPDFEPQRPPPLHLGILSPYAEESSSTKSFESYATSPAETESFDELSFSQLSPNYGFDAPIQHNRNASYAGQEQHPHRTEVFAKMSMPDLRLAKLDFTKTVPVLPQTPDQTSLSDDALTSDDRKQVKHQAPPSTDSEFPLPGQLDDEYEDTSNSRVVFSMTSQRNSYFRRLSAFPASVTLPHSLLCLVDIARSMLFAACQVYQALDHYIVHVVDERLSSVLRKVLEPASSDMFQLIASLERFDTWSRKMLPPPAICRAIVECCRNTAAAFNKVVRVLALQLQVLTACDDVRYSRLLLVELFAATAEITCAWKNMGPEIPHLKTLLRTHRLVGQGMLSSLETKSKSVMDLSFPIPRHQPNTSTSHGSATVSRARTVRRHAGSFSSKDVEIGKQLPSYDDAPYGSSTSSVSARTQLRTPRRQTTTPAVFPSSQSSSHFPSNPVTGVRSTSRGTDVFDQDHTRRHSHSSTQLPPASSPPSVPTKVPALLELPSSSKVQIDNEALQAVKLAVDVAPRVWDMIETFLQDVLSTKVEIRNGLDNARLLTRRLADMIVDLHENNDLGDKKSLLEDARLFLKAVVQLSNAVRTHKETRNVPVALRNSMIKLTNATEEFAILLHVSSFSPSTPKTISPVVLMQQSDNQLESSLSRSKSARGVPTVKIPMMELPAGPRSALPSQTFKIPTLQRIRGGDVI</sequence>
<dbReference type="Pfam" id="PF23598">
    <property type="entry name" value="LRR_14"/>
    <property type="match status" value="1"/>
</dbReference>
<dbReference type="InterPro" id="IPR001611">
    <property type="entry name" value="Leu-rich_rpt"/>
</dbReference>
<keyword evidence="2" id="KW-0677">Repeat</keyword>
<feature type="compositionally biased region" description="Low complexity" evidence="3">
    <location>
        <begin position="673"/>
        <end position="700"/>
    </location>
</feature>
<dbReference type="InterPro" id="IPR003591">
    <property type="entry name" value="Leu-rich_rpt_typical-subtyp"/>
</dbReference>
<feature type="domain" description="Disease resistance R13L4/SHOC-2-like LRR" evidence="4">
    <location>
        <begin position="91"/>
        <end position="170"/>
    </location>
</feature>
<evidence type="ECO:0000259" key="4">
    <source>
        <dbReference type="Pfam" id="PF23598"/>
    </source>
</evidence>
<evidence type="ECO:0000313" key="6">
    <source>
        <dbReference type="Proteomes" id="UP000054549"/>
    </source>
</evidence>
<dbReference type="InterPro" id="IPR050216">
    <property type="entry name" value="LRR_domain-containing"/>
</dbReference>
<dbReference type="InterPro" id="IPR032675">
    <property type="entry name" value="LRR_dom_sf"/>
</dbReference>
<feature type="region of interest" description="Disordered" evidence="3">
    <location>
        <begin position="613"/>
        <end position="745"/>
    </location>
</feature>
<evidence type="ECO:0000313" key="5">
    <source>
        <dbReference type="EMBL" id="KIL69642.1"/>
    </source>
</evidence>
<dbReference type="OrthoDB" id="1394818at2759"/>
<evidence type="ECO:0000256" key="2">
    <source>
        <dbReference type="ARBA" id="ARBA00022737"/>
    </source>
</evidence>
<dbReference type="InterPro" id="IPR019487">
    <property type="entry name" value="RAM_signalling_pathway_SOG2"/>
</dbReference>
<feature type="compositionally biased region" description="Polar residues" evidence="3">
    <location>
        <begin position="619"/>
        <end position="633"/>
    </location>
</feature>
<protein>
    <recommendedName>
        <fullName evidence="4">Disease resistance R13L4/SHOC-2-like LRR domain-containing protein</fullName>
    </recommendedName>
</protein>
<feature type="compositionally biased region" description="Polar residues" evidence="3">
    <location>
        <begin position="701"/>
        <end position="712"/>
    </location>
</feature>
<organism evidence="5 6">
    <name type="scientific">Amanita muscaria (strain Koide BX008)</name>
    <dbReference type="NCBI Taxonomy" id="946122"/>
    <lineage>
        <taxon>Eukaryota</taxon>
        <taxon>Fungi</taxon>
        <taxon>Dikarya</taxon>
        <taxon>Basidiomycota</taxon>
        <taxon>Agaricomycotina</taxon>
        <taxon>Agaricomycetes</taxon>
        <taxon>Agaricomycetidae</taxon>
        <taxon>Agaricales</taxon>
        <taxon>Pluteineae</taxon>
        <taxon>Amanitaceae</taxon>
        <taxon>Amanita</taxon>
    </lineage>
</organism>
<evidence type="ECO:0000256" key="3">
    <source>
        <dbReference type="SAM" id="MobiDB-lite"/>
    </source>
</evidence>
<dbReference type="SMART" id="SM00369">
    <property type="entry name" value="LRR_TYP"/>
    <property type="match status" value="4"/>
</dbReference>
<dbReference type="SUPFAM" id="SSF52075">
    <property type="entry name" value="Outer arm dynein light chain 1"/>
    <property type="match status" value="1"/>
</dbReference>
<dbReference type="InParanoid" id="A0A0C2X5P6"/>
<dbReference type="PANTHER" id="PTHR48051">
    <property type="match status" value="1"/>
</dbReference>
<dbReference type="AlphaFoldDB" id="A0A0C2X5P6"/>